<feature type="transmembrane region" description="Helical" evidence="1">
    <location>
        <begin position="166"/>
        <end position="183"/>
    </location>
</feature>
<comment type="caution">
    <text evidence="2">The sequence shown here is derived from an EMBL/GenBank/DDBJ whole genome shotgun (WGS) entry which is preliminary data.</text>
</comment>
<organism evidence="2 3">
    <name type="scientific">Ramlibacter pinisoli</name>
    <dbReference type="NCBI Taxonomy" id="2682844"/>
    <lineage>
        <taxon>Bacteria</taxon>
        <taxon>Pseudomonadati</taxon>
        <taxon>Pseudomonadota</taxon>
        <taxon>Betaproteobacteria</taxon>
        <taxon>Burkholderiales</taxon>
        <taxon>Comamonadaceae</taxon>
        <taxon>Ramlibacter</taxon>
    </lineage>
</organism>
<feature type="transmembrane region" description="Helical" evidence="1">
    <location>
        <begin position="92"/>
        <end position="111"/>
    </location>
</feature>
<dbReference type="Proteomes" id="UP000469385">
    <property type="component" value="Unassembled WGS sequence"/>
</dbReference>
<gene>
    <name evidence="2" type="ORF">GON04_08985</name>
</gene>
<feature type="transmembrane region" description="Helical" evidence="1">
    <location>
        <begin position="409"/>
        <end position="429"/>
    </location>
</feature>
<feature type="transmembrane region" description="Helical" evidence="1">
    <location>
        <begin position="435"/>
        <end position="456"/>
    </location>
</feature>
<keyword evidence="3" id="KW-1185">Reference proteome</keyword>
<feature type="transmembrane region" description="Helical" evidence="1">
    <location>
        <begin position="211"/>
        <end position="229"/>
    </location>
</feature>
<feature type="transmembrane region" description="Helical" evidence="1">
    <location>
        <begin position="465"/>
        <end position="485"/>
    </location>
</feature>
<feature type="transmembrane region" description="Helical" evidence="1">
    <location>
        <begin position="143"/>
        <end position="159"/>
    </location>
</feature>
<feature type="transmembrane region" description="Helical" evidence="1">
    <location>
        <begin position="380"/>
        <end position="397"/>
    </location>
</feature>
<feature type="transmembrane region" description="Helical" evidence="1">
    <location>
        <begin position="118"/>
        <end position="137"/>
    </location>
</feature>
<proteinExistence type="predicted"/>
<protein>
    <recommendedName>
        <fullName evidence="4">Glycosyltransferase RgtA/B/C/D-like domain-containing protein</fullName>
    </recommendedName>
</protein>
<dbReference type="EMBL" id="WSEL01000003">
    <property type="protein sequence ID" value="MVQ29581.1"/>
    <property type="molecule type" value="Genomic_DNA"/>
</dbReference>
<sequence>MQTDSDFLFGWDRRERTVAAGGFEGMAGWLLLGLVALLFAANVALHFPGVMNNDTLQQYRQAVTGRYGDWHPPVMAWLWSLLLHVADGPGPLLVLHLAAYWAGFGLIADAVRRAGHPRLALVVAAAGAFPPFLYVNAQVVKDVGMAASWLAAAGALFWYRSRDRRIPLAVGVAIALLVAYGTLVRTNALFGLGPLLLYAFAPRHWLRNVRLMVAAVLVAIVALPAGQLLNQQLFRPVAQNATQSLFLFDLMGIAVHTGDPAVLEPRATLSRDDLKACYSPYWWDSLSMWGRCADRVHRPDADTPTLPDGLVAQWARAIAAHPLAYAEHRLKHFNSALLFAVPSKHIRFTAEYRPGDPRHPPLEVVTERDVKLDLLRKNPFVWPCVWLAWAGCLLVLLRRDEPASPAVAFARVLCVSALGYSGAYLLIGVATDMRYHYWSLLAVLLASLVTGPRLLAMWRERRQPLLASAGLVGAVVLVGLATRLLDFRGFV</sequence>
<dbReference type="AlphaFoldDB" id="A0A6N8IRR7"/>
<evidence type="ECO:0008006" key="4">
    <source>
        <dbReference type="Google" id="ProtNLM"/>
    </source>
</evidence>
<reference evidence="2 3" key="1">
    <citation type="submission" date="2019-12" db="EMBL/GenBank/DDBJ databases">
        <authorList>
            <person name="Huq M.A."/>
        </authorList>
    </citation>
    <scope>NUCLEOTIDE SEQUENCE [LARGE SCALE GENOMIC DNA]</scope>
    <source>
        <strain evidence="2 3">MAH-25</strain>
    </source>
</reference>
<feature type="transmembrane region" description="Helical" evidence="1">
    <location>
        <begin position="26"/>
        <end position="47"/>
    </location>
</feature>
<evidence type="ECO:0000313" key="3">
    <source>
        <dbReference type="Proteomes" id="UP000469385"/>
    </source>
</evidence>
<evidence type="ECO:0000313" key="2">
    <source>
        <dbReference type="EMBL" id="MVQ29581.1"/>
    </source>
</evidence>
<keyword evidence="1" id="KW-0472">Membrane</keyword>
<dbReference type="RefSeq" id="WP_157397570.1">
    <property type="nucleotide sequence ID" value="NZ_WSEL01000003.1"/>
</dbReference>
<evidence type="ECO:0000256" key="1">
    <source>
        <dbReference type="SAM" id="Phobius"/>
    </source>
</evidence>
<keyword evidence="1" id="KW-0812">Transmembrane</keyword>
<keyword evidence="1" id="KW-1133">Transmembrane helix</keyword>
<name>A0A6N8IRR7_9BURK</name>
<accession>A0A6N8IRR7</accession>